<accession>A0A7R9CEB4</accession>
<name>A0A7R9CEB4_TIMCR</name>
<evidence type="ECO:0000313" key="1">
    <source>
        <dbReference type="EMBL" id="CAD7395111.1"/>
    </source>
</evidence>
<reference evidence="1" key="1">
    <citation type="submission" date="2020-11" db="EMBL/GenBank/DDBJ databases">
        <authorList>
            <person name="Tran Van P."/>
        </authorList>
    </citation>
    <scope>NUCLEOTIDE SEQUENCE</scope>
</reference>
<sequence length="90" mass="10035">MDSSSDDYCNCKLKKRSVLTLSNVGMSGRGNADYSERRVARGMLTTRRGEWPGKCSLLGEERGQRNADYSERRVARGMLTTRRGEGPGEC</sequence>
<gene>
    <name evidence="1" type="ORF">TCEB3V08_LOCUS2978</name>
</gene>
<proteinExistence type="predicted"/>
<dbReference type="EMBL" id="OC317160">
    <property type="protein sequence ID" value="CAD7395111.1"/>
    <property type="molecule type" value="Genomic_DNA"/>
</dbReference>
<dbReference type="AlphaFoldDB" id="A0A7R9CEB4"/>
<protein>
    <submittedName>
        <fullName evidence="1">Uncharacterized protein</fullName>
    </submittedName>
</protein>
<organism evidence="1">
    <name type="scientific">Timema cristinae</name>
    <name type="common">Walking stick</name>
    <dbReference type="NCBI Taxonomy" id="61476"/>
    <lineage>
        <taxon>Eukaryota</taxon>
        <taxon>Metazoa</taxon>
        <taxon>Ecdysozoa</taxon>
        <taxon>Arthropoda</taxon>
        <taxon>Hexapoda</taxon>
        <taxon>Insecta</taxon>
        <taxon>Pterygota</taxon>
        <taxon>Neoptera</taxon>
        <taxon>Polyneoptera</taxon>
        <taxon>Phasmatodea</taxon>
        <taxon>Timematodea</taxon>
        <taxon>Timematoidea</taxon>
        <taxon>Timematidae</taxon>
        <taxon>Timema</taxon>
    </lineage>
</organism>